<proteinExistence type="predicted"/>
<name>A0A1Q6A3G6_9SPHI</name>
<comment type="caution">
    <text evidence="2">The sequence shown here is derived from an EMBL/GenBank/DDBJ whole genome shotgun (WGS) entry which is preliminary data.</text>
</comment>
<sequence>MLFTPIITFAEIKYNMIAHHVLFWLKADTTEDQKTAFRKGLQSLAGVEVVKNLHIGTPVAEIDRAVVDTTYTFSLVVYFDDLAAHDVYQVHPVHKAFLDENRVYFEKVIIYDAA</sequence>
<dbReference type="InterPro" id="IPR011008">
    <property type="entry name" value="Dimeric_a/b-barrel"/>
</dbReference>
<evidence type="ECO:0000313" key="3">
    <source>
        <dbReference type="Proteomes" id="UP000186720"/>
    </source>
</evidence>
<gene>
    <name evidence="2" type="ORF">RG47T_4016</name>
</gene>
<dbReference type="EMBL" id="MPPL01000001">
    <property type="protein sequence ID" value="OKS88547.1"/>
    <property type="molecule type" value="Genomic_DNA"/>
</dbReference>
<dbReference type="InterPro" id="IPR013097">
    <property type="entry name" value="Dabb"/>
</dbReference>
<evidence type="ECO:0000313" key="2">
    <source>
        <dbReference type="EMBL" id="OKS88547.1"/>
    </source>
</evidence>
<dbReference type="AlphaFoldDB" id="A0A1Q6A3G6"/>
<evidence type="ECO:0000259" key="1">
    <source>
        <dbReference type="PROSITE" id="PS51502"/>
    </source>
</evidence>
<reference evidence="2 3" key="1">
    <citation type="submission" date="2016-11" db="EMBL/GenBank/DDBJ databases">
        <title>Whole Genome Sequencing of Mucilaginibacter polytrichastri RG4-7(T) isolated from the moss sample.</title>
        <authorList>
            <person name="Li Y."/>
        </authorList>
    </citation>
    <scope>NUCLEOTIDE SEQUENCE [LARGE SCALE GENOMIC DNA]</scope>
    <source>
        <strain evidence="2 3">RG4-7</strain>
    </source>
</reference>
<dbReference type="Gene3D" id="3.30.70.100">
    <property type="match status" value="1"/>
</dbReference>
<keyword evidence="3" id="KW-1185">Reference proteome</keyword>
<feature type="domain" description="Stress-response A/B barrel" evidence="1">
    <location>
        <begin position="17"/>
        <end position="113"/>
    </location>
</feature>
<dbReference type="STRING" id="1302689.RG47T_4016"/>
<organism evidence="2 3">
    <name type="scientific">Mucilaginibacter polytrichastri</name>
    <dbReference type="NCBI Taxonomy" id="1302689"/>
    <lineage>
        <taxon>Bacteria</taxon>
        <taxon>Pseudomonadati</taxon>
        <taxon>Bacteroidota</taxon>
        <taxon>Sphingobacteriia</taxon>
        <taxon>Sphingobacteriales</taxon>
        <taxon>Sphingobacteriaceae</taxon>
        <taxon>Mucilaginibacter</taxon>
    </lineage>
</organism>
<dbReference type="PROSITE" id="PS51502">
    <property type="entry name" value="S_R_A_B_BARREL"/>
    <property type="match status" value="1"/>
</dbReference>
<accession>A0A1Q6A3G6</accession>
<dbReference type="Proteomes" id="UP000186720">
    <property type="component" value="Unassembled WGS sequence"/>
</dbReference>
<protein>
    <recommendedName>
        <fullName evidence="1">Stress-response A/B barrel domain-containing protein</fullName>
    </recommendedName>
</protein>
<dbReference type="Pfam" id="PF07876">
    <property type="entry name" value="Dabb"/>
    <property type="match status" value="1"/>
</dbReference>
<dbReference type="SMART" id="SM00886">
    <property type="entry name" value="Dabb"/>
    <property type="match status" value="1"/>
</dbReference>
<dbReference type="SUPFAM" id="SSF54909">
    <property type="entry name" value="Dimeric alpha+beta barrel"/>
    <property type="match status" value="1"/>
</dbReference>